<gene>
    <name evidence="16" type="ORF">PSU4_30490</name>
</gene>
<feature type="domain" description="Arabinosyltransferas concanavalin like" evidence="15">
    <location>
        <begin position="53"/>
        <end position="192"/>
    </location>
</feature>
<dbReference type="EMBL" id="BJVJ01000028">
    <property type="protein sequence ID" value="GEL24095.1"/>
    <property type="molecule type" value="Genomic_DNA"/>
</dbReference>
<feature type="transmembrane region" description="Helical" evidence="12">
    <location>
        <begin position="558"/>
        <end position="578"/>
    </location>
</feature>
<evidence type="ECO:0000256" key="7">
    <source>
        <dbReference type="ARBA" id="ARBA00022692"/>
    </source>
</evidence>
<feature type="transmembrane region" description="Helical" evidence="12">
    <location>
        <begin position="533"/>
        <end position="552"/>
    </location>
</feature>
<keyword evidence="9 12" id="KW-0472">Membrane</keyword>
<feature type="transmembrane region" description="Helical" evidence="12">
    <location>
        <begin position="391"/>
        <end position="407"/>
    </location>
</feature>
<evidence type="ECO:0000256" key="4">
    <source>
        <dbReference type="ARBA" id="ARBA00022475"/>
    </source>
</evidence>
<feature type="transmembrane region" description="Helical" evidence="12">
    <location>
        <begin position="437"/>
        <end position="457"/>
    </location>
</feature>
<feature type="transmembrane region" description="Helical" evidence="12">
    <location>
        <begin position="590"/>
        <end position="610"/>
    </location>
</feature>
<evidence type="ECO:0000256" key="10">
    <source>
        <dbReference type="ARBA" id="ARBA00023316"/>
    </source>
</evidence>
<comment type="function">
    <text evidence="1">Arabinosyl transferase responsible for the polymerization of arabinose into the arabinan of arabinogalactan.</text>
</comment>
<dbReference type="GO" id="GO:0005886">
    <property type="term" value="C:plasma membrane"/>
    <property type="evidence" value="ECO:0007669"/>
    <property type="project" value="UniProtKB-SubCell"/>
</dbReference>
<comment type="similarity">
    <text evidence="3">Belongs to the emb family.</text>
</comment>
<dbReference type="RefSeq" id="WP_147108404.1">
    <property type="nucleotide sequence ID" value="NZ_BJVJ01000028.1"/>
</dbReference>
<evidence type="ECO:0000256" key="1">
    <source>
        <dbReference type="ARBA" id="ARBA00003001"/>
    </source>
</evidence>
<feature type="transmembrane region" description="Helical" evidence="12">
    <location>
        <begin position="31"/>
        <end position="49"/>
    </location>
</feature>
<protein>
    <submittedName>
        <fullName evidence="16">Arabinosyltransferase</fullName>
    </submittedName>
</protein>
<feature type="transmembrane region" description="Helical" evidence="12">
    <location>
        <begin position="679"/>
        <end position="699"/>
    </location>
</feature>
<comment type="caution">
    <text evidence="16">The sequence shown here is derived from an EMBL/GenBank/DDBJ whole genome shotgun (WGS) entry which is preliminary data.</text>
</comment>
<comment type="subcellular location">
    <subcellularLocation>
        <location evidence="2">Cell membrane</location>
        <topology evidence="2">Multi-pass membrane protein</topology>
    </subcellularLocation>
</comment>
<evidence type="ECO:0000259" key="13">
    <source>
        <dbReference type="Pfam" id="PF04602"/>
    </source>
</evidence>
<evidence type="ECO:0000256" key="8">
    <source>
        <dbReference type="ARBA" id="ARBA00022989"/>
    </source>
</evidence>
<dbReference type="Gene3D" id="2.60.120.610">
    <property type="entry name" value="arabinofuranosyltransferase like domain"/>
    <property type="match status" value="1"/>
</dbReference>
<feature type="domain" description="Arabinosyltransferase C-terminal" evidence="14">
    <location>
        <begin position="836"/>
        <end position="989"/>
    </location>
</feature>
<evidence type="ECO:0000313" key="17">
    <source>
        <dbReference type="Proteomes" id="UP000321685"/>
    </source>
</evidence>
<feature type="transmembrane region" description="Helical" evidence="12">
    <location>
        <begin position="639"/>
        <end position="658"/>
    </location>
</feature>
<evidence type="ECO:0000256" key="6">
    <source>
        <dbReference type="ARBA" id="ARBA00022679"/>
    </source>
</evidence>
<evidence type="ECO:0000259" key="14">
    <source>
        <dbReference type="Pfam" id="PF14896"/>
    </source>
</evidence>
<feature type="transmembrane region" description="Helical" evidence="12">
    <location>
        <begin position="312"/>
        <end position="334"/>
    </location>
</feature>
<keyword evidence="4" id="KW-1003">Cell membrane</keyword>
<feature type="domain" description="Arabinofuranosyltransferase central" evidence="13">
    <location>
        <begin position="199"/>
        <end position="652"/>
    </location>
</feature>
<evidence type="ECO:0000256" key="2">
    <source>
        <dbReference type="ARBA" id="ARBA00004651"/>
    </source>
</evidence>
<keyword evidence="17" id="KW-1185">Reference proteome</keyword>
<dbReference type="GO" id="GO:0052636">
    <property type="term" value="F:arabinosyltransferase activity"/>
    <property type="evidence" value="ECO:0007669"/>
    <property type="project" value="InterPro"/>
</dbReference>
<feature type="transmembrane region" description="Helical" evidence="12">
    <location>
        <begin position="413"/>
        <end position="430"/>
    </location>
</feature>
<dbReference type="Pfam" id="PF04602">
    <property type="entry name" value="Arabinose_trans"/>
    <property type="match status" value="1"/>
</dbReference>
<evidence type="ECO:0000256" key="5">
    <source>
        <dbReference type="ARBA" id="ARBA00022676"/>
    </source>
</evidence>
<organism evidence="16 17">
    <name type="scientific">Pseudonocardia sulfidoxydans NBRC 16205</name>
    <dbReference type="NCBI Taxonomy" id="1223511"/>
    <lineage>
        <taxon>Bacteria</taxon>
        <taxon>Bacillati</taxon>
        <taxon>Actinomycetota</taxon>
        <taxon>Actinomycetes</taxon>
        <taxon>Pseudonocardiales</taxon>
        <taxon>Pseudonocardiaceae</taxon>
        <taxon>Pseudonocardia</taxon>
    </lineage>
</organism>
<keyword evidence="5" id="KW-0328">Glycosyltransferase</keyword>
<dbReference type="Gene3D" id="3.40.190.160">
    <property type="match status" value="1"/>
</dbReference>
<dbReference type="InterPro" id="IPR027451">
    <property type="entry name" value="EmbABC_dom1"/>
</dbReference>
<feature type="transmembrane region" description="Helical" evidence="12">
    <location>
        <begin position="203"/>
        <end position="221"/>
    </location>
</feature>
<accession>A0A511DH25</accession>
<dbReference type="OrthoDB" id="4668961at2"/>
<evidence type="ECO:0000256" key="11">
    <source>
        <dbReference type="SAM" id="MobiDB-lite"/>
    </source>
</evidence>
<evidence type="ECO:0000256" key="9">
    <source>
        <dbReference type="ARBA" id="ARBA00023136"/>
    </source>
</evidence>
<sequence length="997" mass="103095">MLSPAHAPETDGTTTDPEPPGGPRRIGPAHWALVLGLLTILCAVAFPLAPVTQPQTTYTWDAVDGPAAIPLMPYQPTSLQVTVGCGAVRTAAPGTTLLRTVPPRTDPGAEPLAGLELTAGPALTVRSAGVDVGTVDVPAADCTVTVTSGVTATQVLVDGRPVLTAEGDLRPAVAGAFADVDAGQSLSLVADTRWETTISPLKAAIGVVCLAALVGTLIALARCDRAARPPVRLVATPRRPRVVDAAVTLVLLGWWWIGPVTVDDGYIAGIVRGRAADGFIGNGYRWLNAPEAPFSWFYELYAPWSEVSASTLWMRLPSTLLGLGCWLLLSRAVLPRLGVAFRRRGVPWIAAAAFASWWLPFNLGMRPEPWVAVGALAVLVAVERAVAGRAVLPLAVALLFAGATTAVTPGGIIAYAPILAAVLPLVRLLRARRDLHVLPLVAGLLGATAAPVLLMFADQSLAAVLESVRVRREIGGDVPWSQEYERYALLLTVDNFQGAIGRRAPVLLTLLAAAAAVWSVAGRNRAGLAAGPVRRLVVAFVLSLVCLTATPTKWTQQFGVLAGLGAAVLTVAVVGWTTSALRVRTRGRSLLPVLAATAALAAAGSLILAGRDLWPYVSGWYPTEWGLHPPGLVGRSLSSLWLVAGVLTIVVVGGTAVWRAAAPSGPPVTRAGAPRRVPAPGWIALGLAVAVLLLQVAGFTRSALEHPGAYTLAADAAATVAGDPCGLQSHLLVETDPGAGQLTTVGPLTTTAPTAAADVGGRLVPGIAVAGGGVTPWFALDPAQRSGDLPVVTTLSGTPGDATLVAEFAAGPGQPPLARQDVTTDAARPADVRLVAPAGAAVVRLVVETGDGPPGTEVASLPRVPRLTPMATLLPRGTSAILDWPVAFTFGCLQPALLRDGSAGLPEWRVAPAATDPSAGITYSPTYGGPFAAPRLLVTEQRLPVYLAGEPVSEPVRLYRWVAAQDFTTLAPVVTDRDAWGWHSDGRVRTASARTTG</sequence>
<evidence type="ECO:0000256" key="3">
    <source>
        <dbReference type="ARBA" id="ARBA00008195"/>
    </source>
</evidence>
<dbReference type="InterPro" id="IPR032731">
    <property type="entry name" value="Arabino_trans_C"/>
</dbReference>
<proteinExistence type="inferred from homology"/>
<reference evidence="16 17" key="1">
    <citation type="submission" date="2019-07" db="EMBL/GenBank/DDBJ databases">
        <title>Whole genome shotgun sequence of Pseudonocardia sulfidoxydans NBRC 16205.</title>
        <authorList>
            <person name="Hosoyama A."/>
            <person name="Uohara A."/>
            <person name="Ohji S."/>
            <person name="Ichikawa N."/>
        </authorList>
    </citation>
    <scope>NUCLEOTIDE SEQUENCE [LARGE SCALE GENOMIC DNA]</scope>
    <source>
        <strain evidence="16 17">NBRC 16205</strain>
    </source>
</reference>
<dbReference type="GO" id="GO:0071766">
    <property type="term" value="P:Actinobacterium-type cell wall biogenesis"/>
    <property type="evidence" value="ECO:0007669"/>
    <property type="project" value="InterPro"/>
</dbReference>
<feature type="region of interest" description="Disordered" evidence="11">
    <location>
        <begin position="1"/>
        <end position="25"/>
    </location>
</feature>
<keyword evidence="6 16" id="KW-0808">Transferase</keyword>
<dbReference type="Pfam" id="PF17689">
    <property type="entry name" value="Arabino_trans_N"/>
    <property type="match status" value="1"/>
</dbReference>
<feature type="transmembrane region" description="Helical" evidence="12">
    <location>
        <begin position="504"/>
        <end position="521"/>
    </location>
</feature>
<dbReference type="GO" id="GO:0071555">
    <property type="term" value="P:cell wall organization"/>
    <property type="evidence" value="ECO:0007669"/>
    <property type="project" value="UniProtKB-KW"/>
</dbReference>
<keyword evidence="8 12" id="KW-1133">Transmembrane helix</keyword>
<evidence type="ECO:0000256" key="12">
    <source>
        <dbReference type="SAM" id="Phobius"/>
    </source>
</evidence>
<dbReference type="Proteomes" id="UP000321685">
    <property type="component" value="Unassembled WGS sequence"/>
</dbReference>
<keyword evidence="7 12" id="KW-0812">Transmembrane</keyword>
<dbReference type="InterPro" id="IPR007680">
    <property type="entry name" value="Arabino_trans_central"/>
</dbReference>
<dbReference type="Pfam" id="PF14896">
    <property type="entry name" value="Arabino_trans_C"/>
    <property type="match status" value="1"/>
</dbReference>
<keyword evidence="10" id="KW-0961">Cell wall biogenesis/degradation</keyword>
<dbReference type="AlphaFoldDB" id="A0A511DH25"/>
<evidence type="ECO:0000259" key="15">
    <source>
        <dbReference type="Pfam" id="PF17689"/>
    </source>
</evidence>
<evidence type="ECO:0000313" key="16">
    <source>
        <dbReference type="EMBL" id="GEL24095.1"/>
    </source>
</evidence>
<name>A0A511DH25_9PSEU</name>
<dbReference type="InterPro" id="IPR040920">
    <property type="entry name" value="Arabino_trans_N"/>
</dbReference>